<evidence type="ECO:0000313" key="1">
    <source>
        <dbReference type="EMBL" id="MBC3906908.1"/>
    </source>
</evidence>
<protein>
    <submittedName>
        <fullName evidence="1">Phosphate ABC transporter substrate-binding protein</fullName>
    </submittedName>
</protein>
<reference evidence="1 2" key="1">
    <citation type="submission" date="2020-08" db="EMBL/GenBank/DDBJ databases">
        <title>Novel species isolated from subtropical streams in China.</title>
        <authorList>
            <person name="Lu H."/>
        </authorList>
    </citation>
    <scope>NUCLEOTIDE SEQUENCE [LARGE SCALE GENOMIC DNA]</scope>
    <source>
        <strain evidence="1 2">NL8W</strain>
    </source>
</reference>
<name>A0ABR6Z5J2_9BURK</name>
<evidence type="ECO:0000313" key="2">
    <source>
        <dbReference type="Proteomes" id="UP000646911"/>
    </source>
</evidence>
<organism evidence="1 2">
    <name type="scientific">Undibacterium umbellatum</name>
    <dbReference type="NCBI Taxonomy" id="2762300"/>
    <lineage>
        <taxon>Bacteria</taxon>
        <taxon>Pseudomonadati</taxon>
        <taxon>Pseudomonadota</taxon>
        <taxon>Betaproteobacteria</taxon>
        <taxon>Burkholderiales</taxon>
        <taxon>Oxalobacteraceae</taxon>
        <taxon>Undibacterium</taxon>
    </lineage>
</organism>
<dbReference type="RefSeq" id="WP_186952130.1">
    <property type="nucleotide sequence ID" value="NZ_JACOFX010000002.1"/>
</dbReference>
<gene>
    <name evidence="1" type="ORF">H8L47_04980</name>
</gene>
<sequence length="72" mass="8286">MKRECSLIKAFGKNEVGLADIPKKVSGIKISRIIIGEKSGCSRCFPHGYETINSHIGNRQRNWKKQRKTKWK</sequence>
<comment type="caution">
    <text evidence="1">The sequence shown here is derived from an EMBL/GenBank/DDBJ whole genome shotgun (WGS) entry which is preliminary data.</text>
</comment>
<dbReference type="Proteomes" id="UP000646911">
    <property type="component" value="Unassembled WGS sequence"/>
</dbReference>
<accession>A0ABR6Z5J2</accession>
<proteinExistence type="predicted"/>
<dbReference type="EMBL" id="JACOFX010000002">
    <property type="protein sequence ID" value="MBC3906908.1"/>
    <property type="molecule type" value="Genomic_DNA"/>
</dbReference>
<keyword evidence="2" id="KW-1185">Reference proteome</keyword>